<reference evidence="5" key="2">
    <citation type="submission" date="2020-09" db="EMBL/GenBank/DDBJ databases">
        <authorList>
            <person name="Sun Q."/>
            <person name="Ohkuma M."/>
        </authorList>
    </citation>
    <scope>NUCLEOTIDE SEQUENCE</scope>
    <source>
        <strain evidence="5">JCM 3302</strain>
    </source>
</reference>
<keyword evidence="6" id="KW-1185">Reference proteome</keyword>
<reference evidence="5" key="1">
    <citation type="journal article" date="2014" name="Int. J. Syst. Evol. Microbiol.">
        <title>Complete genome sequence of Corynebacterium casei LMG S-19264T (=DSM 44701T), isolated from a smear-ripened cheese.</title>
        <authorList>
            <consortium name="US DOE Joint Genome Institute (JGI-PGF)"/>
            <person name="Walter F."/>
            <person name="Albersmeier A."/>
            <person name="Kalinowski J."/>
            <person name="Ruckert C."/>
        </authorList>
    </citation>
    <scope>NUCLEOTIDE SEQUENCE</scope>
    <source>
        <strain evidence="5">JCM 3302</strain>
    </source>
</reference>
<proteinExistence type="predicted"/>
<name>A0A918ZJB0_9ACTN</name>
<dbReference type="Pfam" id="PF15979">
    <property type="entry name" value="Glyco_hydro_115"/>
    <property type="match status" value="1"/>
</dbReference>
<evidence type="ECO:0008006" key="7">
    <source>
        <dbReference type="Google" id="ProtNLM"/>
    </source>
</evidence>
<dbReference type="InterPro" id="IPR024361">
    <property type="entry name" value="BACON"/>
</dbReference>
<evidence type="ECO:0000259" key="3">
    <source>
        <dbReference type="Pfam" id="PF17829"/>
    </source>
</evidence>
<dbReference type="GO" id="GO:0016787">
    <property type="term" value="F:hydrolase activity"/>
    <property type="evidence" value="ECO:0007669"/>
    <property type="project" value="UniProtKB-KW"/>
</dbReference>
<evidence type="ECO:0000313" key="6">
    <source>
        <dbReference type="Proteomes" id="UP000641386"/>
    </source>
</evidence>
<evidence type="ECO:0000256" key="1">
    <source>
        <dbReference type="ARBA" id="ARBA00022801"/>
    </source>
</evidence>
<dbReference type="Gene3D" id="3.30.379.10">
    <property type="entry name" value="Chitobiase/beta-hexosaminidase domain 2-like"/>
    <property type="match status" value="1"/>
</dbReference>
<dbReference type="InterPro" id="IPR031924">
    <property type="entry name" value="GH115"/>
</dbReference>
<accession>A0A918ZJB0</accession>
<evidence type="ECO:0000259" key="4">
    <source>
        <dbReference type="Pfam" id="PF19190"/>
    </source>
</evidence>
<protein>
    <recommendedName>
        <fullName evidence="7">Glycosyl hydrolase</fullName>
    </recommendedName>
</protein>
<dbReference type="GO" id="GO:0005975">
    <property type="term" value="P:carbohydrate metabolic process"/>
    <property type="evidence" value="ECO:0007669"/>
    <property type="project" value="UniProtKB-ARBA"/>
</dbReference>
<dbReference type="Pfam" id="PF17829">
    <property type="entry name" value="GH115_C"/>
    <property type="match status" value="1"/>
</dbReference>
<comment type="caution">
    <text evidence="5">The sequence shown here is derived from an EMBL/GenBank/DDBJ whole genome shotgun (WGS) entry which is preliminary data.</text>
</comment>
<dbReference type="PANTHER" id="PTHR37842">
    <property type="match status" value="1"/>
</dbReference>
<dbReference type="InterPro" id="IPR006311">
    <property type="entry name" value="TAT_signal"/>
</dbReference>
<dbReference type="Gene3D" id="1.20.58.2150">
    <property type="match status" value="1"/>
</dbReference>
<feature type="domain" description="BACON" evidence="4">
    <location>
        <begin position="793"/>
        <end position="857"/>
    </location>
</feature>
<dbReference type="Gene3D" id="3.20.20.520">
    <property type="entry name" value="Glycosyl hydrolase family 115"/>
    <property type="match status" value="1"/>
</dbReference>
<dbReference type="Pfam" id="PF19190">
    <property type="entry name" value="BACON_2"/>
    <property type="match status" value="1"/>
</dbReference>
<dbReference type="InterPro" id="IPR042301">
    <property type="entry name" value="GH115_sf"/>
</dbReference>
<dbReference type="AlphaFoldDB" id="A0A918ZJB0"/>
<feature type="domain" description="Gylcosyl hydrolase 115 C-terminal" evidence="3">
    <location>
        <begin position="871"/>
        <end position="1045"/>
    </location>
</feature>
<dbReference type="Gene3D" id="2.60.120.1620">
    <property type="match status" value="1"/>
</dbReference>
<feature type="compositionally biased region" description="Low complexity" evidence="2">
    <location>
        <begin position="31"/>
        <end position="42"/>
    </location>
</feature>
<dbReference type="RefSeq" id="WP_189895725.1">
    <property type="nucleotide sequence ID" value="NZ_BNBC01000001.1"/>
</dbReference>
<sequence>MSAHVSRRAVLGAGLAAVPVVSSQGAAWAAGDAGNSDAEAAGGASGELRRTDPGEYVSFSPTPPAPGAFSLIGAPVLVSDDDHPGVVRAAADLRGDIERVTGVRPGSTVARYAVLVGTIGRSPLIDGLVKSGKLDVTGVRDRWETSLQTVVDHPMPGVERAFVIAGSDPRGTIFGAYDVSYGIGVSPWYWWDDVPPVRRNRVWILPGRFTQGTPTVKYRGVFINDENPALGTWAPEYFGPGKAEGYPGGFNADFYAKVFELLLRLKGNYLWPAVWGRAFAEDDPDNHRRAAEYGIVMGTSHEAPMMRGIEEWNRHATAAVRDSSGAIVTPGHDPYGGTGEWSYVRNAEALKKYWRAGIQRMVDQGFEGVVTLGMRGNGDTSLPDGDGIELMREIIAVQRQILEEVTGRPATETPQVWTLYKEVQRYWDRGLRAPDDVTVVLTDDNWGNIRKHPDPAEPARDGGYGLYYHFDYVGAGRNYKWVDTANIRNTWDQLHQAHTFGNHGLWVANVGDLKGNELPTEFFLNYAWSPENWPQERLPEWERRYARQNFGEAHSAAIADVLAAYGRLQARRKPELLNRRITVQDGKPVNDDQQSPYYFAHRELERVTEEWQTLAKKADRIARALPAGTRDAWFELVGYEVEATANLYELRQAEFTNLLYAGQGRAATNARAAQAEAGLAKDLSLADRFNAQVANGKWKGFQTQPHIDYGDVDRYGPNAPWQQPEKDNVALPDVLFPAVKRIDLPEAAELGVSVDGAEDAGTWWPGGADAEEAKLPEFSPYQTRPQQYVEIFNRGRTSFDYRVETSAPWLKVDRTKGRVDQQVRLEVRADWSRVPADGATGTLTITGAGSTVTVSCTASKPSTRVARGLRGFVEAGGYVAIDAEHYARAVGEWRRLDDIGRTTSGMTPWPVTAPRHTPGGSSARLEYEVTLLTPTPGEVTVWAELSPRNPALAGGQGGLRYAVSFDDQTPQTVDIIAATGSDDGTMNNQWARNTSDNINRTPTKHTLTSAGVHRLKFWMVDPTVVVQRLLIDVGGLPETYLGPVESRRV</sequence>
<feature type="region of interest" description="Disordered" evidence="2">
    <location>
        <begin position="31"/>
        <end position="60"/>
    </location>
</feature>
<keyword evidence="1" id="KW-0378">Hydrolase</keyword>
<evidence type="ECO:0000256" key="2">
    <source>
        <dbReference type="SAM" id="MobiDB-lite"/>
    </source>
</evidence>
<dbReference type="InterPro" id="IPR029018">
    <property type="entry name" value="Hex-like_dom2"/>
</dbReference>
<dbReference type="Proteomes" id="UP000641386">
    <property type="component" value="Unassembled WGS sequence"/>
</dbReference>
<evidence type="ECO:0000313" key="5">
    <source>
        <dbReference type="EMBL" id="GHE54518.1"/>
    </source>
</evidence>
<gene>
    <name evidence="5" type="ORF">GCM10014715_04390</name>
</gene>
<dbReference type="EMBL" id="BNBC01000001">
    <property type="protein sequence ID" value="GHE54518.1"/>
    <property type="molecule type" value="Genomic_DNA"/>
</dbReference>
<dbReference type="PANTHER" id="PTHR37842:SF2">
    <property type="entry name" value="GYLCOSYL HYDROLASE 115 C-TERMINAL DOMAIN-CONTAINING PROTEIN"/>
    <property type="match status" value="1"/>
</dbReference>
<dbReference type="InterPro" id="IPR041437">
    <property type="entry name" value="GH115_C"/>
</dbReference>
<dbReference type="PROSITE" id="PS51318">
    <property type="entry name" value="TAT"/>
    <property type="match status" value="1"/>
</dbReference>
<organism evidence="5 6">
    <name type="scientific">Streptomyces spiralis</name>
    <dbReference type="NCBI Taxonomy" id="66376"/>
    <lineage>
        <taxon>Bacteria</taxon>
        <taxon>Bacillati</taxon>
        <taxon>Actinomycetota</taxon>
        <taxon>Actinomycetes</taxon>
        <taxon>Kitasatosporales</taxon>
        <taxon>Streptomycetaceae</taxon>
        <taxon>Streptomyces</taxon>
    </lineage>
</organism>